<feature type="compositionally biased region" description="Low complexity" evidence="7">
    <location>
        <begin position="203"/>
        <end position="238"/>
    </location>
</feature>
<dbReference type="GO" id="GO:0005524">
    <property type="term" value="F:ATP binding"/>
    <property type="evidence" value="ECO:0007669"/>
    <property type="project" value="UniProtKB-UniRule"/>
</dbReference>
<dbReference type="InterPro" id="IPR001660">
    <property type="entry name" value="SAM"/>
</dbReference>
<feature type="binding site" evidence="6">
    <location>
        <position position="700"/>
    </location>
    <ligand>
        <name>ATP</name>
        <dbReference type="ChEBI" id="CHEBI:30616"/>
    </ligand>
</feature>
<evidence type="ECO:0000259" key="8">
    <source>
        <dbReference type="PROSITE" id="PS50011"/>
    </source>
</evidence>
<dbReference type="PROSITE" id="PS50011">
    <property type="entry name" value="PROTEIN_KINASE_DOM"/>
    <property type="match status" value="1"/>
</dbReference>
<name>A0AAF0ES56_9BASI</name>
<dbReference type="InterPro" id="IPR029458">
    <property type="entry name" value="Ras-bd_By2"/>
</dbReference>
<dbReference type="CDD" id="cd09534">
    <property type="entry name" value="SAM_Ste11_fungal"/>
    <property type="match status" value="1"/>
</dbReference>
<evidence type="ECO:0000256" key="2">
    <source>
        <dbReference type="ARBA" id="ARBA00022679"/>
    </source>
</evidence>
<organism evidence="10 11">
    <name type="scientific">Malassezia cuniculi</name>
    <dbReference type="NCBI Taxonomy" id="948313"/>
    <lineage>
        <taxon>Eukaryota</taxon>
        <taxon>Fungi</taxon>
        <taxon>Dikarya</taxon>
        <taxon>Basidiomycota</taxon>
        <taxon>Ustilaginomycotina</taxon>
        <taxon>Malasseziomycetes</taxon>
        <taxon>Malasseziales</taxon>
        <taxon>Malasseziaceae</taxon>
        <taxon>Malassezia</taxon>
    </lineage>
</organism>
<feature type="domain" description="SAM" evidence="9">
    <location>
        <begin position="24"/>
        <end position="87"/>
    </location>
</feature>
<dbReference type="InterPro" id="IPR008271">
    <property type="entry name" value="Ser/Thr_kinase_AS"/>
</dbReference>
<dbReference type="InterPro" id="IPR050538">
    <property type="entry name" value="MAP_kinase_kinase_kinase"/>
</dbReference>
<accession>A0AAF0ES56</accession>
<feature type="region of interest" description="Disordered" evidence="7">
    <location>
        <begin position="545"/>
        <end position="584"/>
    </location>
</feature>
<evidence type="ECO:0000256" key="3">
    <source>
        <dbReference type="ARBA" id="ARBA00022741"/>
    </source>
</evidence>
<dbReference type="PANTHER" id="PTHR48016">
    <property type="entry name" value="MAP KINASE KINASE KINASE SSK2-RELATED-RELATED"/>
    <property type="match status" value="1"/>
</dbReference>
<dbReference type="PROSITE" id="PS50105">
    <property type="entry name" value="SAM_DOMAIN"/>
    <property type="match status" value="1"/>
</dbReference>
<keyword evidence="5 6" id="KW-0067">ATP-binding</keyword>
<dbReference type="GO" id="GO:0004709">
    <property type="term" value="F:MAP kinase kinase kinase activity"/>
    <property type="evidence" value="ECO:0007669"/>
    <property type="project" value="UniProtKB-EC"/>
</dbReference>
<dbReference type="SUPFAM" id="SSF47769">
    <property type="entry name" value="SAM/Pointed domain"/>
    <property type="match status" value="1"/>
</dbReference>
<gene>
    <name evidence="10" type="primary">STE11</name>
    <name evidence="10" type="ORF">MCUN1_001057</name>
</gene>
<dbReference type="PROSITE" id="PS00107">
    <property type="entry name" value="PROTEIN_KINASE_ATP"/>
    <property type="match status" value="1"/>
</dbReference>
<dbReference type="Gene3D" id="1.10.150.50">
    <property type="entry name" value="Transcription Factor, Ets-1"/>
    <property type="match status" value="1"/>
</dbReference>
<evidence type="ECO:0000256" key="4">
    <source>
        <dbReference type="ARBA" id="ARBA00022777"/>
    </source>
</evidence>
<feature type="region of interest" description="Disordered" evidence="7">
    <location>
        <begin position="199"/>
        <end position="238"/>
    </location>
</feature>
<dbReference type="SMART" id="SM01304">
    <property type="entry name" value="Ras_bdg_2"/>
    <property type="match status" value="1"/>
</dbReference>
<dbReference type="InterPro" id="IPR011009">
    <property type="entry name" value="Kinase-like_dom_sf"/>
</dbReference>
<evidence type="ECO:0000259" key="9">
    <source>
        <dbReference type="PROSITE" id="PS50105"/>
    </source>
</evidence>
<evidence type="ECO:0000256" key="5">
    <source>
        <dbReference type="ARBA" id="ARBA00022840"/>
    </source>
</evidence>
<sequence length="942" mass="102670">MISSTSHSRAFTPPTPTFSTIREWTVEQVSQWLRDANLTQHVELFSKNHINGDALLQIDQSHLKEMGITSVGERVRLNGAIRQLHKRSADAENRARMAMHEFSNKSLTHDGLWERTRMPMGQPTWRRRIDESGPNIVLSTPSAEPMNPVYTNMQQNSYLGTRPSTATAVLSHPYNGSPSPVQRPSTSSGIVWQNQGVMPMRVPSGATSGAPSGAPSTSPRSAFQATTPSIPSPISSVATPVPTVLTPTVPPPPQQRGAVSPVMRNAISSPFNPRPLESDSQTTPPGTAGLSVNRPNLEDIKKRTIKFIDHLDSSRMIKIGDIRDAPTLLSRVLGKFGKPQSGNIYAYGAAAFGSAEARLAGGPWAVAMRLKPTPTLLSDSELIAVCRKPQAYDSVWHNGLYLCPLTDVKQAPWISEISEENDQTIGSVTTGGTTLRRASTLSILSGLGMDGVESNGGIPTFLLPPTEPPTDKTQNTKNVVRDTTRQFHLPAVRRRARNFFGHRPSSVVISSNLPVFFPRTEVHLLEQHANSEDSLSRRTSASNLSLLPVDDTGDDSGLVRRSSMMTTRSKQSSHVSDSRDSSSLLTVDEITRELSENDSPDDSIDSSVCIVDGEGTPIPLVSQKSAAKLRERQDTLETVSPSANPISPTTPVAPTGQSVMQSEEDVAQMRWHKGALIGAGSFGRVFLGMNAATGLLMAVKQVELPPEGSTNSQKRQETLESLKSEIELLKTLEHPNIVQYLGSFSDGQHLNIFLEYVPGGSVAALLRNYGAFEEQLVQNFIRQVLHGLNFLHSKGIIHRDIKGANILVDNKGGVKISDFGISKKVEHGLLLNSRANRPSLQGSVFWMAPEVVKQTTYTRKADIWSVGCLVVEMISGTHPWPTLDQMQAIFRIGSQASPPLPEELSENAAGFVAQTFEQDYTRRPTAAQLLEHPFMKDVGRAI</sequence>
<dbReference type="InterPro" id="IPR017441">
    <property type="entry name" value="Protein_kinase_ATP_BS"/>
</dbReference>
<dbReference type="FunFam" id="3.30.200.20:FF:000387">
    <property type="entry name" value="Serine/threonine-protein kinase STE11"/>
    <property type="match status" value="1"/>
</dbReference>
<dbReference type="EMBL" id="CP119878">
    <property type="protein sequence ID" value="WFD34220.1"/>
    <property type="molecule type" value="Genomic_DNA"/>
</dbReference>
<keyword evidence="4 10" id="KW-0418">Kinase</keyword>
<keyword evidence="11" id="KW-1185">Reference proteome</keyword>
<evidence type="ECO:0000313" key="11">
    <source>
        <dbReference type="Proteomes" id="UP001219933"/>
    </source>
</evidence>
<comment type="similarity">
    <text evidence="1">Belongs to the protein kinase superfamily. STE Ser/Thr protein kinase family. MAP kinase kinase kinase subfamily.</text>
</comment>
<dbReference type="InterPro" id="IPR013761">
    <property type="entry name" value="SAM/pointed_sf"/>
</dbReference>
<dbReference type="PROSITE" id="PS00108">
    <property type="entry name" value="PROTEIN_KINASE_ST"/>
    <property type="match status" value="1"/>
</dbReference>
<feature type="region of interest" description="Disordered" evidence="7">
    <location>
        <begin position="636"/>
        <end position="657"/>
    </location>
</feature>
<evidence type="ECO:0000256" key="1">
    <source>
        <dbReference type="ARBA" id="ARBA00006529"/>
    </source>
</evidence>
<dbReference type="PANTHER" id="PTHR48016:SF56">
    <property type="entry name" value="MAPKK KINASE"/>
    <property type="match status" value="1"/>
</dbReference>
<dbReference type="InterPro" id="IPR000719">
    <property type="entry name" value="Prot_kinase_dom"/>
</dbReference>
<dbReference type="Gene3D" id="1.10.510.10">
    <property type="entry name" value="Transferase(Phosphotransferase) domain 1"/>
    <property type="match status" value="1"/>
</dbReference>
<dbReference type="AlphaFoldDB" id="A0AAF0ES56"/>
<dbReference type="SMART" id="SM00220">
    <property type="entry name" value="S_TKc"/>
    <property type="match status" value="1"/>
</dbReference>
<dbReference type="SMART" id="SM00454">
    <property type="entry name" value="SAM"/>
    <property type="match status" value="1"/>
</dbReference>
<protein>
    <submittedName>
        <fullName evidence="10">Mitogen-activated protein kinase kinase kinase</fullName>
        <ecNumber evidence="10">2.7.11.25</ecNumber>
    </submittedName>
</protein>
<dbReference type="SUPFAM" id="SSF56112">
    <property type="entry name" value="Protein kinase-like (PK-like)"/>
    <property type="match status" value="1"/>
</dbReference>
<evidence type="ECO:0000313" key="10">
    <source>
        <dbReference type="EMBL" id="WFD34220.1"/>
    </source>
</evidence>
<proteinExistence type="inferred from homology"/>
<keyword evidence="2 10" id="KW-0808">Transferase</keyword>
<dbReference type="FunFam" id="1.10.510.10:FF:000334">
    <property type="entry name" value="Serine/threonine-protein kinase STE11"/>
    <property type="match status" value="1"/>
</dbReference>
<reference evidence="10" key="1">
    <citation type="submission" date="2023-03" db="EMBL/GenBank/DDBJ databases">
        <title>Mating type loci evolution in Malassezia.</title>
        <authorList>
            <person name="Coelho M.A."/>
        </authorList>
    </citation>
    <scope>NUCLEOTIDE SEQUENCE</scope>
    <source>
        <strain evidence="10">CBS 11721</strain>
    </source>
</reference>
<feature type="domain" description="Protein kinase" evidence="8">
    <location>
        <begin position="671"/>
        <end position="935"/>
    </location>
</feature>
<dbReference type="Pfam" id="PF00069">
    <property type="entry name" value="Pkinase"/>
    <property type="match status" value="1"/>
</dbReference>
<keyword evidence="3 6" id="KW-0547">Nucleotide-binding</keyword>
<dbReference type="Proteomes" id="UP001219933">
    <property type="component" value="Chromosome 2"/>
</dbReference>
<feature type="region of interest" description="Disordered" evidence="7">
    <location>
        <begin position="265"/>
        <end position="293"/>
    </location>
</feature>
<evidence type="ECO:0000256" key="7">
    <source>
        <dbReference type="SAM" id="MobiDB-lite"/>
    </source>
</evidence>
<dbReference type="EC" id="2.7.11.25" evidence="10"/>
<evidence type="ECO:0000256" key="6">
    <source>
        <dbReference type="PROSITE-ProRule" id="PRU10141"/>
    </source>
</evidence>
<dbReference type="Pfam" id="PF00536">
    <property type="entry name" value="SAM_1"/>
    <property type="match status" value="1"/>
</dbReference>